<gene>
    <name evidence="1" type="ORF">NM208_g11328</name>
</gene>
<keyword evidence="2" id="KW-1185">Reference proteome</keyword>
<proteinExistence type="predicted"/>
<accession>A0ACC1RTA7</accession>
<organism evidence="1 2">
    <name type="scientific">Fusarium decemcellulare</name>
    <dbReference type="NCBI Taxonomy" id="57161"/>
    <lineage>
        <taxon>Eukaryota</taxon>
        <taxon>Fungi</taxon>
        <taxon>Dikarya</taxon>
        <taxon>Ascomycota</taxon>
        <taxon>Pezizomycotina</taxon>
        <taxon>Sordariomycetes</taxon>
        <taxon>Hypocreomycetidae</taxon>
        <taxon>Hypocreales</taxon>
        <taxon>Nectriaceae</taxon>
        <taxon>Fusarium</taxon>
        <taxon>Fusarium decemcellulare species complex</taxon>
    </lineage>
</organism>
<reference evidence="1" key="1">
    <citation type="submission" date="2022-08" db="EMBL/GenBank/DDBJ databases">
        <title>Genome Sequence of Fusarium decemcellulare.</title>
        <authorList>
            <person name="Buettner E."/>
        </authorList>
    </citation>
    <scope>NUCLEOTIDE SEQUENCE</scope>
    <source>
        <strain evidence="1">Babe19</strain>
    </source>
</reference>
<comment type="caution">
    <text evidence="1">The sequence shown here is derived from an EMBL/GenBank/DDBJ whole genome shotgun (WGS) entry which is preliminary data.</text>
</comment>
<evidence type="ECO:0000313" key="2">
    <source>
        <dbReference type="Proteomes" id="UP001148629"/>
    </source>
</evidence>
<dbReference type="EMBL" id="JANRMS010001786">
    <property type="protein sequence ID" value="KAJ3526152.1"/>
    <property type="molecule type" value="Genomic_DNA"/>
</dbReference>
<dbReference type="Proteomes" id="UP001148629">
    <property type="component" value="Unassembled WGS sequence"/>
</dbReference>
<protein>
    <submittedName>
        <fullName evidence="1">Uncharacterized protein</fullName>
    </submittedName>
</protein>
<name>A0ACC1RTA7_9HYPO</name>
<sequence>MLGRLGLVTRPSSSALLGRSAGPITRRARNHAVAGFRASVVTTAARWSSTDRVVELLDTGSIQLTGRVAEKTKYKKFPNLWLRDNCQCTQCVNQDTRQRNFDTFQLPEDIRPLKFSETESHLEVQWSDSHTSQHPWSWLEAWLQKGGQKREFGSDAHTAVWDSSIESSPPEVPFDAVMSDSDEKGIATLTKNIRVHGFTFVVDTPPTPEATKSLLEKIGPIRNTHYGGFYDFIPDLALADTAYTNLALPAHTDTTYFTEPAGLQAFHLLSHHAPPNAEPSDDPLGGQSLLVDGFNVALTLKREDPEAYYLLAAVRVPWHASGNKGIAIAPDMPYPVIEENHGILNRIRWNNDDRGIVAPHFASSWYAAARKWNEIIRRRTSEYWFQLTPGRVVIFDNWRVMHGRSAFEGIRRICGAYIPRDDFMSRYRETNFSHEDVIARNLNMFLKPTRPPSLQKKGPDGPAAHVSPERASTRVDSDGAEEGASSRTIPDYDCALVLPCASGGDGFVRALRTAQRDAVALGPLEGRGLGDLLYAEEKVSGRTGLACTINVAK</sequence>
<evidence type="ECO:0000313" key="1">
    <source>
        <dbReference type="EMBL" id="KAJ3526152.1"/>
    </source>
</evidence>